<reference evidence="1 2" key="1">
    <citation type="submission" date="2021-01" db="EMBL/GenBank/DDBJ databases">
        <title>WGS of actinomycetes isolated from Thailand.</title>
        <authorList>
            <person name="Thawai C."/>
        </authorList>
    </citation>
    <scope>NUCLEOTIDE SEQUENCE [LARGE SCALE GENOMIC DNA]</scope>
    <source>
        <strain evidence="1 2">CH9-7</strain>
    </source>
</reference>
<gene>
    <name evidence="1" type="ORF">JK360_26900</name>
</gene>
<accession>A0ABS1MYV6</accession>
<organism evidence="1 2">
    <name type="scientific">Streptomyces siderophoricus</name>
    <dbReference type="NCBI Taxonomy" id="2802281"/>
    <lineage>
        <taxon>Bacteria</taxon>
        <taxon>Bacillati</taxon>
        <taxon>Actinomycetota</taxon>
        <taxon>Actinomycetes</taxon>
        <taxon>Kitasatosporales</taxon>
        <taxon>Streptomycetaceae</taxon>
        <taxon>Streptomyces</taxon>
    </lineage>
</organism>
<evidence type="ECO:0000313" key="2">
    <source>
        <dbReference type="Proteomes" id="UP000629371"/>
    </source>
</evidence>
<evidence type="ECO:0008006" key="3">
    <source>
        <dbReference type="Google" id="ProtNLM"/>
    </source>
</evidence>
<dbReference type="Proteomes" id="UP000629371">
    <property type="component" value="Unassembled WGS sequence"/>
</dbReference>
<dbReference type="EMBL" id="JAERRI010000016">
    <property type="protein sequence ID" value="MBL1092956.1"/>
    <property type="molecule type" value="Genomic_DNA"/>
</dbReference>
<protein>
    <recommendedName>
        <fullName evidence="3">Peptidase S8/S53 domain-containing protein</fullName>
    </recommendedName>
</protein>
<proteinExistence type="predicted"/>
<dbReference type="RefSeq" id="WP_201808442.1">
    <property type="nucleotide sequence ID" value="NZ_JAERRI010000016.1"/>
</dbReference>
<comment type="caution">
    <text evidence="1">The sequence shown here is derived from an EMBL/GenBank/DDBJ whole genome shotgun (WGS) entry which is preliminary data.</text>
</comment>
<name>A0ABS1MYV6_9ACTN</name>
<evidence type="ECO:0000313" key="1">
    <source>
        <dbReference type="EMBL" id="MBL1092956.1"/>
    </source>
</evidence>
<keyword evidence="2" id="KW-1185">Reference proteome</keyword>
<sequence length="460" mass="49471">MLKPNPRATSDVLQDLAKLSNVAIQSNVALVGSVETAAARDDKRRAEKGTSLRRKVCLEALPRAELGQSVELAPWHVLHDLAQALSLSRQGAGRGLAEHWGSLKYSQALDAVANSYIQLSAEAKGIARDYKRLQSRELGQGFALALARHALGHRYPDRFVSFVSAEVVIRAGWSKGSAGYRYRPDFFAEVWKPGEPSRVFPIAATGNHGGPKPSYTQLAAGSAHVEAMHIGAWNETPCLVFSTELSSQGPVTVHVLHAGGGGGWLYGSPERPLRSLDSPAEKGNIVPGIQLPGHGDDSSQSEPGFHVQSQDSAWFQHVVARTVTAGSAAFAGDGATTARYLTTDQGSRRYDTGVAHAASGSVQDSAYRLLGIPFVGTDHVFRLNNRRVEAFSGVAADLFALLSAGKAEEYRSEIYARRDTWPEQTWDPNWGGPVSIREDGTVLAMRLLQLRGSSVEVAST</sequence>